<feature type="non-terminal residue" evidence="2">
    <location>
        <position position="325"/>
    </location>
</feature>
<dbReference type="EMBL" id="QDEB01107084">
    <property type="protein sequence ID" value="RZB89858.1"/>
    <property type="molecule type" value="Genomic_DNA"/>
</dbReference>
<name>A0A482VF16_ASBVE</name>
<protein>
    <submittedName>
        <fullName evidence="2">Uncharacterized protein</fullName>
    </submittedName>
</protein>
<reference evidence="2 3" key="1">
    <citation type="submission" date="2017-03" db="EMBL/GenBank/DDBJ databases">
        <title>Genome of the blue death feigning beetle - Asbolus verrucosus.</title>
        <authorList>
            <person name="Rider S.D."/>
        </authorList>
    </citation>
    <scope>NUCLEOTIDE SEQUENCE [LARGE SCALE GENOMIC DNA]</scope>
    <source>
        <strain evidence="2">Butters</strain>
        <tissue evidence="2">Head and leg muscle</tissue>
    </source>
</reference>
<dbReference type="Proteomes" id="UP000292052">
    <property type="component" value="Unassembled WGS sequence"/>
</dbReference>
<feature type="transmembrane region" description="Helical" evidence="1">
    <location>
        <begin position="231"/>
        <end position="251"/>
    </location>
</feature>
<keyword evidence="1" id="KW-1133">Transmembrane helix</keyword>
<keyword evidence="1" id="KW-0472">Membrane</keyword>
<evidence type="ECO:0000256" key="1">
    <source>
        <dbReference type="SAM" id="Phobius"/>
    </source>
</evidence>
<feature type="transmembrane region" description="Helical" evidence="1">
    <location>
        <begin position="120"/>
        <end position="142"/>
    </location>
</feature>
<dbReference type="OrthoDB" id="6782477at2759"/>
<feature type="transmembrane region" description="Helical" evidence="1">
    <location>
        <begin position="33"/>
        <end position="60"/>
    </location>
</feature>
<accession>A0A482VF16</accession>
<evidence type="ECO:0000313" key="2">
    <source>
        <dbReference type="EMBL" id="RZB89858.1"/>
    </source>
</evidence>
<comment type="caution">
    <text evidence="2">The sequence shown here is derived from an EMBL/GenBank/DDBJ whole genome shotgun (WGS) entry which is preliminary data.</text>
</comment>
<organism evidence="2 3">
    <name type="scientific">Asbolus verrucosus</name>
    <name type="common">Desert ironclad beetle</name>
    <dbReference type="NCBI Taxonomy" id="1661398"/>
    <lineage>
        <taxon>Eukaryota</taxon>
        <taxon>Metazoa</taxon>
        <taxon>Ecdysozoa</taxon>
        <taxon>Arthropoda</taxon>
        <taxon>Hexapoda</taxon>
        <taxon>Insecta</taxon>
        <taxon>Pterygota</taxon>
        <taxon>Neoptera</taxon>
        <taxon>Endopterygota</taxon>
        <taxon>Coleoptera</taxon>
        <taxon>Polyphaga</taxon>
        <taxon>Cucujiformia</taxon>
        <taxon>Tenebrionidae</taxon>
        <taxon>Pimeliinae</taxon>
        <taxon>Asbolus</taxon>
    </lineage>
</organism>
<proteinExistence type="predicted"/>
<feature type="transmembrane region" description="Helical" evidence="1">
    <location>
        <begin position="72"/>
        <end position="93"/>
    </location>
</feature>
<sequence>MSLHGYAQFVLKPLSLFNKLIGAPLYITDCVLYKFYCCFLIVNHFISIFIVLGNMWFWCIMSLPLSTKLIQCIHYIVKVSIITVTILNCMVVKKKSVLTLIPTLKAVETLLPGNQGKWKILIRYDVTLIFLVCGSCFMYHAVQFRHSCQFSVFILNDIEEFQLLIVVLTSLKFLALLSKYFDLTNQYLEAQLETWTDLNKTEMVIINKLYRKLYYTLALWNDVHGVQLLQFFLQNLIVLVDNIILSLYLSNMGHKVAAKRKKASKIIMNGLIKIISVGEYRLVQEDLNLLMTKLNTWPNFVSAADYFGVDYSFFLSSLAAVASYI</sequence>
<gene>
    <name evidence="2" type="ORF">BDFB_007120</name>
</gene>
<keyword evidence="1" id="KW-0812">Transmembrane</keyword>
<evidence type="ECO:0000313" key="3">
    <source>
        <dbReference type="Proteomes" id="UP000292052"/>
    </source>
</evidence>
<keyword evidence="3" id="KW-1185">Reference proteome</keyword>
<dbReference type="AlphaFoldDB" id="A0A482VF16"/>